<dbReference type="GO" id="GO:0008168">
    <property type="term" value="F:methyltransferase activity"/>
    <property type="evidence" value="ECO:0007669"/>
    <property type="project" value="UniProtKB-KW"/>
</dbReference>
<dbReference type="PROSITE" id="PS50206">
    <property type="entry name" value="RHODANESE_3"/>
    <property type="match status" value="1"/>
</dbReference>
<evidence type="ECO:0000259" key="1">
    <source>
        <dbReference type="PROSITE" id="PS50206"/>
    </source>
</evidence>
<dbReference type="InterPro" id="IPR029063">
    <property type="entry name" value="SAM-dependent_MTases_sf"/>
</dbReference>
<dbReference type="InterPro" id="IPR036873">
    <property type="entry name" value="Rhodanese-like_dom_sf"/>
</dbReference>
<dbReference type="Proteomes" id="UP000316609">
    <property type="component" value="Unassembled WGS sequence"/>
</dbReference>
<dbReference type="EMBL" id="VBOY01000082">
    <property type="protein sequence ID" value="TMQ64614.1"/>
    <property type="molecule type" value="Genomic_DNA"/>
</dbReference>
<sequence>MERLSAAELRERRADFVLLDARDEASFRRGHLEGSGNLAPADFVARRAELPPRQERVLIVASDGEDAQAAAAALEALGYARVAWLDARLASIAPGLLDRGPPARLWRPSPFLKQVLPLLPDPARAPLRALDLAAGAGREAVYLALHGFEVEAWDHDRDVLARAERMASRHGVTIATAVHNLERLKPELPLSDRDLVTVFRFLHRPLLPHIARAVRPGGCVVYETYLKGQERFGRPTHPRFLLDPGELARAFADLEILRYQESTPPSGPFMARLVARRPSS</sequence>
<dbReference type="Gene3D" id="3.40.250.10">
    <property type="entry name" value="Rhodanese-like domain"/>
    <property type="match status" value="1"/>
</dbReference>
<gene>
    <name evidence="2" type="ORF">E6K78_08835</name>
</gene>
<organism evidence="2 3">
    <name type="scientific">Eiseniibacteriota bacterium</name>
    <dbReference type="NCBI Taxonomy" id="2212470"/>
    <lineage>
        <taxon>Bacteria</taxon>
        <taxon>Candidatus Eiseniibacteriota</taxon>
    </lineage>
</organism>
<reference evidence="2 3" key="1">
    <citation type="journal article" date="2019" name="Nat. Microbiol.">
        <title>Mediterranean grassland soil C-N compound turnover is dependent on rainfall and depth, and is mediated by genomically divergent microorganisms.</title>
        <authorList>
            <person name="Diamond S."/>
            <person name="Andeer P.F."/>
            <person name="Li Z."/>
            <person name="Crits-Christoph A."/>
            <person name="Burstein D."/>
            <person name="Anantharaman K."/>
            <person name="Lane K.R."/>
            <person name="Thomas B.C."/>
            <person name="Pan C."/>
            <person name="Northen T.R."/>
            <person name="Banfield J.F."/>
        </authorList>
    </citation>
    <scope>NUCLEOTIDE SEQUENCE [LARGE SCALE GENOMIC DNA]</scope>
    <source>
        <strain evidence="2">WS_8</strain>
    </source>
</reference>
<dbReference type="SMART" id="SM00450">
    <property type="entry name" value="RHOD"/>
    <property type="match status" value="1"/>
</dbReference>
<dbReference type="InterPro" id="IPR001763">
    <property type="entry name" value="Rhodanese-like_dom"/>
</dbReference>
<evidence type="ECO:0000313" key="3">
    <source>
        <dbReference type="Proteomes" id="UP000316609"/>
    </source>
</evidence>
<dbReference type="CDD" id="cd00158">
    <property type="entry name" value="RHOD"/>
    <property type="match status" value="1"/>
</dbReference>
<protein>
    <submittedName>
        <fullName evidence="2">Methyltransferase domain-containing protein</fullName>
    </submittedName>
</protein>
<proteinExistence type="predicted"/>
<feature type="domain" description="Rhodanese" evidence="1">
    <location>
        <begin position="12"/>
        <end position="93"/>
    </location>
</feature>
<dbReference type="AlphaFoldDB" id="A0A538TLW9"/>
<keyword evidence="2" id="KW-0489">Methyltransferase</keyword>
<dbReference type="Pfam" id="PF00581">
    <property type="entry name" value="Rhodanese"/>
    <property type="match status" value="1"/>
</dbReference>
<dbReference type="Pfam" id="PF03848">
    <property type="entry name" value="TehB"/>
    <property type="match status" value="1"/>
</dbReference>
<evidence type="ECO:0000313" key="2">
    <source>
        <dbReference type="EMBL" id="TMQ64614.1"/>
    </source>
</evidence>
<name>A0A538TLW9_UNCEI</name>
<dbReference type="GO" id="GO:0032259">
    <property type="term" value="P:methylation"/>
    <property type="evidence" value="ECO:0007669"/>
    <property type="project" value="UniProtKB-KW"/>
</dbReference>
<keyword evidence="2" id="KW-0808">Transferase</keyword>
<dbReference type="SUPFAM" id="SSF53335">
    <property type="entry name" value="S-adenosyl-L-methionine-dependent methyltransferases"/>
    <property type="match status" value="1"/>
</dbReference>
<accession>A0A538TLW9</accession>
<comment type="caution">
    <text evidence="2">The sequence shown here is derived from an EMBL/GenBank/DDBJ whole genome shotgun (WGS) entry which is preliminary data.</text>
</comment>
<dbReference type="InterPro" id="IPR015985">
    <property type="entry name" value="TehB-like_dom"/>
</dbReference>
<dbReference type="SUPFAM" id="SSF52821">
    <property type="entry name" value="Rhodanese/Cell cycle control phosphatase"/>
    <property type="match status" value="1"/>
</dbReference>
<dbReference type="Gene3D" id="3.40.50.150">
    <property type="entry name" value="Vaccinia Virus protein VP39"/>
    <property type="match status" value="1"/>
</dbReference>